<gene>
    <name evidence="14" type="ORF">HU200_025015</name>
</gene>
<dbReference type="FunFam" id="3.40.850.10:FF:000019">
    <property type="entry name" value="Kinesin-like protein KIN-5D"/>
    <property type="match status" value="1"/>
</dbReference>
<dbReference type="SUPFAM" id="SSF52540">
    <property type="entry name" value="P-loop containing nucleoside triphosphate hydrolases"/>
    <property type="match status" value="1"/>
</dbReference>
<evidence type="ECO:0000256" key="8">
    <source>
        <dbReference type="ARBA" id="ARBA00034704"/>
    </source>
</evidence>
<evidence type="ECO:0000256" key="3">
    <source>
        <dbReference type="ARBA" id="ARBA00022701"/>
    </source>
</evidence>
<keyword evidence="3" id="KW-0493">Microtubule</keyword>
<dbReference type="PANTHER" id="PTHR47970:SF32">
    <property type="entry name" value="KINESIN-LIKE PROTEIN KIN-5B"/>
    <property type="match status" value="1"/>
</dbReference>
<dbReference type="GO" id="GO:0005524">
    <property type="term" value="F:ATP binding"/>
    <property type="evidence" value="ECO:0007669"/>
    <property type="project" value="UniProtKB-UniRule"/>
</dbReference>
<dbReference type="GO" id="GO:0008017">
    <property type="term" value="F:microtubule binding"/>
    <property type="evidence" value="ECO:0007669"/>
    <property type="project" value="InterPro"/>
</dbReference>
<accession>A0A835EVI5</accession>
<comment type="function">
    <text evidence="9">Responsible for microtubule translocation. May be important for the organization of phragmoplast-specific arrays of microtubules. Plays an essential role in stabilizing the mitotic spindle. Required during mitotic cytokinesis.</text>
</comment>
<keyword evidence="5 10" id="KW-0067">ATP-binding</keyword>
<evidence type="ECO:0000256" key="2">
    <source>
        <dbReference type="ARBA" id="ARBA00022490"/>
    </source>
</evidence>
<comment type="similarity">
    <text evidence="8">Belongs to the TRAFAC class myosin-kinesin ATPase superfamily. Kinesin family. KIN-5/BimC subfamily.</text>
</comment>
<dbReference type="SMART" id="SM00129">
    <property type="entry name" value="KISc"/>
    <property type="match status" value="1"/>
</dbReference>
<dbReference type="Proteomes" id="UP000636709">
    <property type="component" value="Unassembled WGS sequence"/>
</dbReference>
<comment type="subcellular location">
    <subcellularLocation>
        <location evidence="1">Cytoplasm</location>
        <location evidence="1">Cytoskeleton</location>
        <location evidence="1">Spindle</location>
    </subcellularLocation>
</comment>
<dbReference type="GO" id="GO:0008574">
    <property type="term" value="F:plus-end-directed microtubule motor activity"/>
    <property type="evidence" value="ECO:0007669"/>
    <property type="project" value="TreeGrafter"/>
</dbReference>
<evidence type="ECO:0000256" key="4">
    <source>
        <dbReference type="ARBA" id="ARBA00022741"/>
    </source>
</evidence>
<sequence>MAQTPNPSRRSWVGPAPMPFLTPRPERRHLEMRWDDGGPRSAARRSGVGAVAGNGGSGGRGEMDREVNVQVVLRCRPLREDEQRANVQSVISCNDQKREEVTVLHSLFKEADKKFTFDKVFGPKSQQRSIYDHAVAPMVDDVLEGYNCTVFAFGQTGTGKTYTMEGEMRHKASELPDTAGVIPRAVRHIFNTLEARKADYSMKVTFLELYNEDITDLLASEDRSKFAEDRHKRHITLMEDGKGGSVIRGLEEIVVYSPSDIYKLLEHGSARRRTADTTLNKQSSRSHAVFSINIHVKETVGNEELMKFGRLNLVDLAGSENIARSGVKEDRAREAGEMNKSLLTLGRVITALVEHSVHVPYRDSKLTRLLRESLGGKAKTCIIATVSPSVYSLEETLVTLDYASRAKRIRNKPEANKKICKSVVLKDLYQEMERMKQDVKAASEKNGIYIPHERFILDEAEKKAMREKLEHLELSLVKQNKEVEKFKGLYLEEQECRSNFEFQNKDLNANLESWKGKFRDLQEAHCRANMSLKEKDFIISNLLSSENLILEHAKDMRKNLENASSDVTVLLNKLERQSNTEATNEGLLSSFRAELNQSLGILHNMVVGSVCEQRKILESMDEKMKSYFSAKTESTDQLEKRIAQAKDIYMSGVQCMKELATTLRQQSIMDSEQMRLNISTHAIAIDNFLATMVSEAEQVLDDILKSTSELKELIAFSAKLQHDGLKRSLASAQGISKTSIDFFKDIRIHVSRLIKIMEENQIQRYSKLLEFENEFKEICVNDEQAALDKIAAILSGLTAKKTTMVSTYVGQLNEIYSEEQKHLNLEMSNLQQVSDNGKDESVAYVGEVESRFQEDMSLHDRLNGQMEDILEQCLKNGEHSVSYWSHTQSSLHDLCKSAIMEADDFSEERRNKNEDIFQEKLTFSSQNDTEFHAIISDVLTSSKNSFILDHEARKMIESASTTLPDHMKSMNEKHSEGTKSIRSIASNCLEKDYTANSPIRHRPRELLTNANSLESIEELRSSVPDLVAKFRSENKLDENDKGKQFSDQRMRTPRSPLTPVNQYIE</sequence>
<dbReference type="OrthoDB" id="3176171at2759"/>
<keyword evidence="4 10" id="KW-0547">Nucleotide-binding</keyword>
<dbReference type="CDD" id="cd01364">
    <property type="entry name" value="KISc_BimC_Eg5"/>
    <property type="match status" value="1"/>
</dbReference>
<keyword evidence="15" id="KW-1185">Reference proteome</keyword>
<feature type="domain" description="Kinesin motor" evidence="13">
    <location>
        <begin position="68"/>
        <end position="409"/>
    </location>
</feature>
<keyword evidence="11" id="KW-0175">Coiled coil</keyword>
<evidence type="ECO:0000256" key="10">
    <source>
        <dbReference type="PROSITE-ProRule" id="PRU00283"/>
    </source>
</evidence>
<dbReference type="GO" id="GO:0072686">
    <property type="term" value="C:mitotic spindle"/>
    <property type="evidence" value="ECO:0007669"/>
    <property type="project" value="TreeGrafter"/>
</dbReference>
<dbReference type="Pfam" id="PF00225">
    <property type="entry name" value="Kinesin"/>
    <property type="match status" value="1"/>
</dbReference>
<protein>
    <recommendedName>
        <fullName evidence="13">Kinesin motor domain-containing protein</fullName>
    </recommendedName>
</protein>
<evidence type="ECO:0000256" key="12">
    <source>
        <dbReference type="SAM" id="MobiDB-lite"/>
    </source>
</evidence>
<dbReference type="EMBL" id="JACEFO010001706">
    <property type="protein sequence ID" value="KAF8718714.1"/>
    <property type="molecule type" value="Genomic_DNA"/>
</dbReference>
<dbReference type="InterPro" id="IPR047241">
    <property type="entry name" value="KIF11-like_kin_motor_dom"/>
</dbReference>
<feature type="coiled-coil region" evidence="11">
    <location>
        <begin position="425"/>
        <end position="524"/>
    </location>
</feature>
<evidence type="ECO:0000313" key="14">
    <source>
        <dbReference type="EMBL" id="KAF8718714.1"/>
    </source>
</evidence>
<evidence type="ECO:0000256" key="7">
    <source>
        <dbReference type="ARBA" id="ARBA00023212"/>
    </source>
</evidence>
<evidence type="ECO:0000259" key="13">
    <source>
        <dbReference type="PROSITE" id="PS50067"/>
    </source>
</evidence>
<feature type="compositionally biased region" description="Basic and acidic residues" evidence="12">
    <location>
        <begin position="24"/>
        <end position="38"/>
    </location>
</feature>
<feature type="compositionally biased region" description="Basic and acidic residues" evidence="12">
    <location>
        <begin position="1034"/>
        <end position="1050"/>
    </location>
</feature>
<keyword evidence="6 10" id="KW-0505">Motor protein</keyword>
<dbReference type="InterPro" id="IPR001752">
    <property type="entry name" value="Kinesin_motor_dom"/>
</dbReference>
<dbReference type="GO" id="GO:0090307">
    <property type="term" value="P:mitotic spindle assembly"/>
    <property type="evidence" value="ECO:0007669"/>
    <property type="project" value="TreeGrafter"/>
</dbReference>
<name>A0A835EVI5_9POAL</name>
<dbReference type="PRINTS" id="PR00380">
    <property type="entry name" value="KINESINHEAVY"/>
</dbReference>
<proteinExistence type="inferred from homology"/>
<feature type="compositionally biased region" description="Gly residues" evidence="12">
    <location>
        <begin position="50"/>
        <end position="60"/>
    </location>
</feature>
<evidence type="ECO:0000256" key="9">
    <source>
        <dbReference type="ARBA" id="ARBA00046159"/>
    </source>
</evidence>
<dbReference type="InterPro" id="IPR019821">
    <property type="entry name" value="Kinesin_motor_CS"/>
</dbReference>
<feature type="region of interest" description="Disordered" evidence="12">
    <location>
        <begin position="1"/>
        <end position="62"/>
    </location>
</feature>
<dbReference type="AlphaFoldDB" id="A0A835EVI5"/>
<feature type="binding site" evidence="10">
    <location>
        <begin position="154"/>
        <end position="161"/>
    </location>
    <ligand>
        <name>ATP</name>
        <dbReference type="ChEBI" id="CHEBI:30616"/>
    </ligand>
</feature>
<dbReference type="GO" id="GO:0051231">
    <property type="term" value="P:spindle elongation"/>
    <property type="evidence" value="ECO:0007669"/>
    <property type="project" value="TreeGrafter"/>
</dbReference>
<comment type="caution">
    <text evidence="14">The sequence shown here is derived from an EMBL/GenBank/DDBJ whole genome shotgun (WGS) entry which is preliminary data.</text>
</comment>
<keyword evidence="2" id="KW-0963">Cytoplasm</keyword>
<evidence type="ECO:0000256" key="6">
    <source>
        <dbReference type="ARBA" id="ARBA00023175"/>
    </source>
</evidence>
<dbReference type="Gene3D" id="3.40.850.10">
    <property type="entry name" value="Kinesin motor domain"/>
    <property type="match status" value="1"/>
</dbReference>
<feature type="region of interest" description="Disordered" evidence="12">
    <location>
        <begin position="1034"/>
        <end position="1065"/>
    </location>
</feature>
<keyword evidence="7" id="KW-0206">Cytoskeleton</keyword>
<evidence type="ECO:0000256" key="1">
    <source>
        <dbReference type="ARBA" id="ARBA00004186"/>
    </source>
</evidence>
<evidence type="ECO:0000313" key="15">
    <source>
        <dbReference type="Proteomes" id="UP000636709"/>
    </source>
</evidence>
<dbReference type="PANTHER" id="PTHR47970">
    <property type="entry name" value="KINESIN-LIKE PROTEIN KIF11"/>
    <property type="match status" value="1"/>
</dbReference>
<reference evidence="14" key="1">
    <citation type="submission" date="2020-07" db="EMBL/GenBank/DDBJ databases">
        <title>Genome sequence and genetic diversity analysis of an under-domesticated orphan crop, white fonio (Digitaria exilis).</title>
        <authorList>
            <person name="Bennetzen J.L."/>
            <person name="Chen S."/>
            <person name="Ma X."/>
            <person name="Wang X."/>
            <person name="Yssel A.E.J."/>
            <person name="Chaluvadi S.R."/>
            <person name="Johnson M."/>
            <person name="Gangashetty P."/>
            <person name="Hamidou F."/>
            <person name="Sanogo M.D."/>
            <person name="Zwaenepoel A."/>
            <person name="Wallace J."/>
            <person name="Van De Peer Y."/>
            <person name="Van Deynze A."/>
        </authorList>
    </citation>
    <scope>NUCLEOTIDE SEQUENCE</scope>
    <source>
        <tissue evidence="14">Leaves</tissue>
    </source>
</reference>
<evidence type="ECO:0000256" key="11">
    <source>
        <dbReference type="SAM" id="Coils"/>
    </source>
</evidence>
<dbReference type="PROSITE" id="PS00411">
    <property type="entry name" value="KINESIN_MOTOR_1"/>
    <property type="match status" value="1"/>
</dbReference>
<dbReference type="InterPro" id="IPR047149">
    <property type="entry name" value="KIF11-like"/>
</dbReference>
<dbReference type="GO" id="GO:0007018">
    <property type="term" value="P:microtubule-based movement"/>
    <property type="evidence" value="ECO:0007669"/>
    <property type="project" value="InterPro"/>
</dbReference>
<dbReference type="GO" id="GO:0005876">
    <property type="term" value="C:spindle microtubule"/>
    <property type="evidence" value="ECO:0007669"/>
    <property type="project" value="TreeGrafter"/>
</dbReference>
<feature type="compositionally biased region" description="Low complexity" evidence="12">
    <location>
        <begin position="39"/>
        <end position="49"/>
    </location>
</feature>
<dbReference type="InterPro" id="IPR027417">
    <property type="entry name" value="P-loop_NTPase"/>
</dbReference>
<evidence type="ECO:0000256" key="5">
    <source>
        <dbReference type="ARBA" id="ARBA00022840"/>
    </source>
</evidence>
<dbReference type="PROSITE" id="PS50067">
    <property type="entry name" value="KINESIN_MOTOR_2"/>
    <property type="match status" value="1"/>
</dbReference>
<dbReference type="InterPro" id="IPR036961">
    <property type="entry name" value="Kinesin_motor_dom_sf"/>
</dbReference>
<organism evidence="14 15">
    <name type="scientific">Digitaria exilis</name>
    <dbReference type="NCBI Taxonomy" id="1010633"/>
    <lineage>
        <taxon>Eukaryota</taxon>
        <taxon>Viridiplantae</taxon>
        <taxon>Streptophyta</taxon>
        <taxon>Embryophyta</taxon>
        <taxon>Tracheophyta</taxon>
        <taxon>Spermatophyta</taxon>
        <taxon>Magnoliopsida</taxon>
        <taxon>Liliopsida</taxon>
        <taxon>Poales</taxon>
        <taxon>Poaceae</taxon>
        <taxon>PACMAD clade</taxon>
        <taxon>Panicoideae</taxon>
        <taxon>Panicodae</taxon>
        <taxon>Paniceae</taxon>
        <taxon>Anthephorinae</taxon>
        <taxon>Digitaria</taxon>
    </lineage>
</organism>